<keyword evidence="2" id="KW-1185">Reference proteome</keyword>
<dbReference type="Proteomes" id="UP000789920">
    <property type="component" value="Unassembled WGS sequence"/>
</dbReference>
<organism evidence="1 2">
    <name type="scientific">Racocetra persica</name>
    <dbReference type="NCBI Taxonomy" id="160502"/>
    <lineage>
        <taxon>Eukaryota</taxon>
        <taxon>Fungi</taxon>
        <taxon>Fungi incertae sedis</taxon>
        <taxon>Mucoromycota</taxon>
        <taxon>Glomeromycotina</taxon>
        <taxon>Glomeromycetes</taxon>
        <taxon>Diversisporales</taxon>
        <taxon>Gigasporaceae</taxon>
        <taxon>Racocetra</taxon>
    </lineage>
</organism>
<comment type="caution">
    <text evidence="1">The sequence shown here is derived from an EMBL/GenBank/DDBJ whole genome shotgun (WGS) entry which is preliminary data.</text>
</comment>
<gene>
    <name evidence="1" type="ORF">RPERSI_LOCUS26210</name>
</gene>
<dbReference type="EMBL" id="CAJVQC010088742">
    <property type="protein sequence ID" value="CAG8824301.1"/>
    <property type="molecule type" value="Genomic_DNA"/>
</dbReference>
<evidence type="ECO:0000313" key="2">
    <source>
        <dbReference type="Proteomes" id="UP000789920"/>
    </source>
</evidence>
<name>A0ACA9S2L4_9GLOM</name>
<proteinExistence type="predicted"/>
<accession>A0ACA9S2L4</accession>
<reference evidence="1" key="1">
    <citation type="submission" date="2021-06" db="EMBL/GenBank/DDBJ databases">
        <authorList>
            <person name="Kallberg Y."/>
            <person name="Tangrot J."/>
            <person name="Rosling A."/>
        </authorList>
    </citation>
    <scope>NUCLEOTIDE SEQUENCE</scope>
    <source>
        <strain evidence="1">MA461A</strain>
    </source>
</reference>
<evidence type="ECO:0000313" key="1">
    <source>
        <dbReference type="EMBL" id="CAG8824301.1"/>
    </source>
</evidence>
<sequence length="103" mass="11458">KNIVVVVAMTDSNISKNDLSDICHSLGVSTEGNKADLVQRLKDFQGYGFYEKNANELCVNIDDESVISDYPNETTETLNPETQALRELLRKSNPMDAMSPSPY</sequence>
<protein>
    <submittedName>
        <fullName evidence="1">24869_t:CDS:1</fullName>
    </submittedName>
</protein>
<feature type="non-terminal residue" evidence="1">
    <location>
        <position position="1"/>
    </location>
</feature>